<proteinExistence type="inferred from homology"/>
<keyword evidence="6" id="KW-0812">Transmembrane</keyword>
<comment type="similarity">
    <text evidence="2">Belongs to the RmuC family.</text>
</comment>
<keyword evidence="6" id="KW-1133">Transmembrane helix</keyword>
<dbReference type="AlphaFoldDB" id="A0A2Z5UUQ1"/>
<evidence type="ECO:0000256" key="1">
    <source>
        <dbReference type="ARBA" id="ARBA00003416"/>
    </source>
</evidence>
<evidence type="ECO:0000256" key="2">
    <source>
        <dbReference type="ARBA" id="ARBA00009840"/>
    </source>
</evidence>
<dbReference type="Gene3D" id="1.20.1260.80">
    <property type="match status" value="1"/>
</dbReference>
<keyword evidence="4" id="KW-0233">DNA recombination</keyword>
<evidence type="ECO:0000256" key="3">
    <source>
        <dbReference type="ARBA" id="ARBA00023054"/>
    </source>
</evidence>
<dbReference type="OrthoDB" id="9765111at2"/>
<dbReference type="Pfam" id="PF02646">
    <property type="entry name" value="RmuC"/>
    <property type="match status" value="1"/>
</dbReference>
<dbReference type="InterPro" id="IPR003798">
    <property type="entry name" value="DNA_recombination_RmuC"/>
</dbReference>
<reference evidence="7 8" key="1">
    <citation type="submission" date="2017-03" db="EMBL/GenBank/DDBJ databases">
        <title>The genome sequence of Candidatus Rickettsiella viridis.</title>
        <authorList>
            <person name="Nikoh N."/>
            <person name="Tsuchida T."/>
            <person name="Yamaguchi K."/>
            <person name="Maeda T."/>
            <person name="Shigenobu S."/>
            <person name="Fukatsu T."/>
        </authorList>
    </citation>
    <scope>NUCLEOTIDE SEQUENCE [LARGE SCALE GENOMIC DNA]</scope>
    <source>
        <strain evidence="7 8">Ap-RA04</strain>
    </source>
</reference>
<organism evidence="7 8">
    <name type="scientific">Candidatus Rickettsiella viridis</name>
    <dbReference type="NCBI Taxonomy" id="676208"/>
    <lineage>
        <taxon>Bacteria</taxon>
        <taxon>Pseudomonadati</taxon>
        <taxon>Pseudomonadota</taxon>
        <taxon>Gammaproteobacteria</taxon>
        <taxon>Legionellales</taxon>
        <taxon>Coxiellaceae</taxon>
        <taxon>Rickettsiella</taxon>
    </lineage>
</organism>
<accession>A0A2Z5UUQ1</accession>
<dbReference type="GO" id="GO:0006310">
    <property type="term" value="P:DNA recombination"/>
    <property type="evidence" value="ECO:0007669"/>
    <property type="project" value="UniProtKB-KW"/>
</dbReference>
<evidence type="ECO:0000256" key="5">
    <source>
        <dbReference type="SAM" id="Coils"/>
    </source>
</evidence>
<comment type="function">
    <text evidence="1">Involved in DNA recombination.</text>
</comment>
<evidence type="ECO:0000256" key="6">
    <source>
        <dbReference type="SAM" id="Phobius"/>
    </source>
</evidence>
<dbReference type="Proteomes" id="UP000282483">
    <property type="component" value="Chromosome"/>
</dbReference>
<keyword evidence="3 5" id="KW-0175">Coiled coil</keyword>
<feature type="transmembrane region" description="Helical" evidence="6">
    <location>
        <begin position="6"/>
        <end position="26"/>
    </location>
</feature>
<evidence type="ECO:0000313" key="7">
    <source>
        <dbReference type="EMBL" id="BBB15218.1"/>
    </source>
</evidence>
<name>A0A2Z5UUQ1_9COXI</name>
<sequence>MIAINFIYITLGLLASLIGFALFHFYKLERQHEKLVQMESRWLDINRLLNQLGDSRVNDQRHAAESKEQLLRELNLYRQQFDQHQLGNLKLLQDSIQQGLQSISQRMDKLTENTQEKLHLISGQVEKRLFDRFAQTTATFSDVIKRLALIDEAQKRITELSNNVINLQQILADKRSRGVFGEVQLNALIKNVLPPAHFSLQHTLSNGKRVDCLLLLPPPTGSIAIDAKFPLEGFRKLTDHDLPKSEQKAAATQFRIDIRHHIQAVSSKYIIPGETSEGALLFIPAEAIFSEIHANYYDLVEEAHRQRVWLVSPTTMMAILTTARAVLKDAATREQVHLIQEHLTVLSKDFSRFRVRMDNLSKHIQQAHTDIQEAKTSADKISSRFEKIEKVELTPNALE</sequence>
<keyword evidence="6" id="KW-0472">Membrane</keyword>
<dbReference type="PANTHER" id="PTHR30563">
    <property type="entry name" value="DNA RECOMBINATION PROTEIN RMUC"/>
    <property type="match status" value="1"/>
</dbReference>
<evidence type="ECO:0000256" key="4">
    <source>
        <dbReference type="ARBA" id="ARBA00023172"/>
    </source>
</evidence>
<gene>
    <name evidence="7" type="primary">rmuC</name>
    <name evidence="7" type="ORF">RVIR1_07290</name>
</gene>
<dbReference type="KEGG" id="rvi:RVIR1_07290"/>
<evidence type="ECO:0000313" key="8">
    <source>
        <dbReference type="Proteomes" id="UP000282483"/>
    </source>
</evidence>
<dbReference type="PANTHER" id="PTHR30563:SF0">
    <property type="entry name" value="DNA RECOMBINATION PROTEIN RMUC"/>
    <property type="match status" value="1"/>
</dbReference>
<keyword evidence="8" id="KW-1185">Reference proteome</keyword>
<feature type="coiled-coil region" evidence="5">
    <location>
        <begin position="150"/>
        <end position="177"/>
    </location>
</feature>
<dbReference type="RefSeq" id="WP_126322691.1">
    <property type="nucleotide sequence ID" value="NZ_AP018005.1"/>
</dbReference>
<protein>
    <submittedName>
        <fullName evidence="7">DNA recombination protein RmuC</fullName>
    </submittedName>
</protein>
<dbReference type="EMBL" id="AP018005">
    <property type="protein sequence ID" value="BBB15218.1"/>
    <property type="molecule type" value="Genomic_DNA"/>
</dbReference>